<proteinExistence type="predicted"/>
<accession>A0A4Z0BL02</accession>
<gene>
    <name evidence="1" type="ORF">EZ216_15380</name>
</gene>
<dbReference type="EMBL" id="SMLK01000005">
    <property type="protein sequence ID" value="TFY98947.1"/>
    <property type="molecule type" value="Genomic_DNA"/>
</dbReference>
<dbReference type="Proteomes" id="UP000297839">
    <property type="component" value="Unassembled WGS sequence"/>
</dbReference>
<organism evidence="1 2">
    <name type="scientific">Ramlibacter humi</name>
    <dbReference type="NCBI Taxonomy" id="2530451"/>
    <lineage>
        <taxon>Bacteria</taxon>
        <taxon>Pseudomonadati</taxon>
        <taxon>Pseudomonadota</taxon>
        <taxon>Betaproteobacteria</taxon>
        <taxon>Burkholderiales</taxon>
        <taxon>Comamonadaceae</taxon>
        <taxon>Ramlibacter</taxon>
    </lineage>
</organism>
<reference evidence="1 2" key="1">
    <citation type="submission" date="2019-03" db="EMBL/GenBank/DDBJ databases">
        <title>Ramlibacter sp. 18x22-1, whole genome shotgun sequence.</title>
        <authorList>
            <person name="Zhang X."/>
            <person name="Feng G."/>
            <person name="Zhu H."/>
        </authorList>
    </citation>
    <scope>NUCLEOTIDE SEQUENCE [LARGE SCALE GENOMIC DNA]</scope>
    <source>
        <strain evidence="1 2">18x22-1</strain>
    </source>
</reference>
<sequence length="311" mass="32632">MSSSHDRTASLMTPAKLAQVASGARAPVSPAAYLDAMAHDVGHAHVKRLLELRVDLDKQVAASAAATARPSLEKLAAALPPLDFSLLKSKGLWASMTGKNKNAGAEFAAQVERIDEAVKAAAAEAAAAQKEHLPHAAATERALVEFEVEYAALDKVIDQGARWLQDMRNQLKTRQAAAGADEQALAQIRTDAARCETLVGRLKLLRAGAAASQQVHQACKATAERRASLAASVNKGLAGEGKQWRSRLGTLAGAAAEGKAAGLNLEGAKETHEELGKRVAKLLDECGQLRASEEALRRHLAAMGEQLAAAA</sequence>
<evidence type="ECO:0000313" key="1">
    <source>
        <dbReference type="EMBL" id="TFY98947.1"/>
    </source>
</evidence>
<dbReference type="AlphaFoldDB" id="A0A4Z0BL02"/>
<keyword evidence="2" id="KW-1185">Reference proteome</keyword>
<comment type="caution">
    <text evidence="1">The sequence shown here is derived from an EMBL/GenBank/DDBJ whole genome shotgun (WGS) entry which is preliminary data.</text>
</comment>
<dbReference type="RefSeq" id="WP_135250666.1">
    <property type="nucleotide sequence ID" value="NZ_SMLK01000005.1"/>
</dbReference>
<dbReference type="OrthoDB" id="8900391at2"/>
<evidence type="ECO:0000313" key="2">
    <source>
        <dbReference type="Proteomes" id="UP000297839"/>
    </source>
</evidence>
<protein>
    <submittedName>
        <fullName evidence="1">Uncharacterized protein</fullName>
    </submittedName>
</protein>
<name>A0A4Z0BL02_9BURK</name>